<keyword evidence="1" id="KW-0812">Transmembrane</keyword>
<reference evidence="3 4" key="1">
    <citation type="submission" date="2025-04" db="UniProtKB">
        <authorList>
            <consortium name="RefSeq"/>
        </authorList>
    </citation>
    <scope>IDENTIFICATION</scope>
    <source>
        <tissue evidence="3 4">Etiolated seedlings</tissue>
    </source>
</reference>
<gene>
    <name evidence="3 4" type="primary">LOC101498913</name>
</gene>
<dbReference type="OrthoDB" id="1426477at2759"/>
<evidence type="ECO:0000313" key="4">
    <source>
        <dbReference type="RefSeq" id="XP_012574873.1"/>
    </source>
</evidence>
<proteinExistence type="predicted"/>
<accession>A0A1S3EGA4</accession>
<keyword evidence="2" id="KW-1185">Reference proteome</keyword>
<dbReference type="AlphaFoldDB" id="A0A1S3EGA4"/>
<evidence type="ECO:0000313" key="2">
    <source>
        <dbReference type="Proteomes" id="UP000087171"/>
    </source>
</evidence>
<evidence type="ECO:0000313" key="3">
    <source>
        <dbReference type="RefSeq" id="XP_012574872.1"/>
    </source>
</evidence>
<sequence length="182" mass="21273">MIGLRQRNNKTSLHSIFSKSSESALTRASSDGSDTLFWIDSNNGTMPPRRNDGPRANANRDDQMAEAMNNMAASVAAQTTVKTLWNLEKRGREICAAESRELEDFHRYNPPKFKGDENLEKADQWIQKVEKIFWKSILLCHFLVYVRLKDKVFYSKMFCLCLYEIKYWVIFVLYIKVLSFRK</sequence>
<keyword evidence="1" id="KW-0472">Membrane</keyword>
<feature type="transmembrane region" description="Helical" evidence="1">
    <location>
        <begin position="154"/>
        <end position="175"/>
    </location>
</feature>
<dbReference type="RefSeq" id="XP_012574872.1">
    <property type="nucleotide sequence ID" value="XM_012719418.2"/>
</dbReference>
<organism evidence="2 3">
    <name type="scientific">Cicer arietinum</name>
    <name type="common">Chickpea</name>
    <name type="synonym">Garbanzo</name>
    <dbReference type="NCBI Taxonomy" id="3827"/>
    <lineage>
        <taxon>Eukaryota</taxon>
        <taxon>Viridiplantae</taxon>
        <taxon>Streptophyta</taxon>
        <taxon>Embryophyta</taxon>
        <taxon>Tracheophyta</taxon>
        <taxon>Spermatophyta</taxon>
        <taxon>Magnoliopsida</taxon>
        <taxon>eudicotyledons</taxon>
        <taxon>Gunneridae</taxon>
        <taxon>Pentapetalae</taxon>
        <taxon>rosids</taxon>
        <taxon>fabids</taxon>
        <taxon>Fabales</taxon>
        <taxon>Fabaceae</taxon>
        <taxon>Papilionoideae</taxon>
        <taxon>50 kb inversion clade</taxon>
        <taxon>NPAAA clade</taxon>
        <taxon>Hologalegina</taxon>
        <taxon>IRL clade</taxon>
        <taxon>Cicereae</taxon>
        <taxon>Cicer</taxon>
    </lineage>
</organism>
<dbReference type="RefSeq" id="XP_012574873.1">
    <property type="nucleotide sequence ID" value="XM_012719419.2"/>
</dbReference>
<name>A0A1S3EGA4_CICAR</name>
<protein>
    <submittedName>
        <fullName evidence="3 4">Uncharacterized protein LOC101498913</fullName>
    </submittedName>
</protein>
<keyword evidence="1" id="KW-1133">Transmembrane helix</keyword>
<evidence type="ECO:0000256" key="1">
    <source>
        <dbReference type="SAM" id="Phobius"/>
    </source>
</evidence>
<dbReference type="Proteomes" id="UP000087171">
    <property type="component" value="Unplaced"/>
</dbReference>